<evidence type="ECO:0000256" key="7">
    <source>
        <dbReference type="SAM" id="MobiDB-lite"/>
    </source>
</evidence>
<sequence>MAAPLEVPDKSEIAQGLVTRSIDLRESRSVEMVVNLESLFEIHNVPADGDCFFHCVSLHLSGGKMSVQQVKNIILSYALRNWEELGEPKTFYGTSAEFAREFSSPGYWGGSVEAEILNRAYGMPILIWSSEDVLHSTRVRFWPRRYDGSQEMNLVSSGHHFQYLRLKEQTLPEPQELVIEDDGLDVISNTETEGVDVLEDVFLPEYERDRQELLGRQPLSDGEPHTTNSRQLQRLLDQEKTLPVRIGRLLSKIFPCNVKAQRLDTGTFMLVPEHSSQKGLLDLNGLGWSWMKVRSKRRQGLKPSLLISEDLLAYADSQFVLTTLVGSSLLASNAAILPFEVVKKIASVATVVLLSSFLYKSTTKAKRDFMVESLQLNGISAKNAVKFIHSLRPFSVYQQPLQTAQHIIYLCLGDMCQDMSLKISRLSSSAYLLLNCVDVADRSVQEFFSLLDAVECGGATELAISSSEVQDVVTTCSRLERLFELKKSSATKLQYRDYLATQGLEPDKHIHGSSNLYYKAKEMVLRTFFSSRQIMKMISKHGKAYSGSSITSLMAYISNLLVIREKLGLTFEDVATLENIERRLMAIQSRDKRIPIPILCSLVETNMEELFEHLPEDCAQECRMLFTRVRNSDTHSTAWSAALRLKGVAYEGLFSKAYSIRYVPEDQKPTLSMAIQTYFPERFERFLQRTQLHPEVREFRPDFLLAKKRLMPVSGSPAPLTSVVQVYHEPNALDSSPYSKRSGRAFPLPEVPIMEMASFGDIAPRIEQIAQNRLLSYHTVTGQIITTDQPLPLKELCEKAIRIKRGEREREELERRLKDETEFLIIEVGYQTDTEVKVQMDVGKWRTAVSLLRDLGIKSRVVACSDNSGTKSSDWYIPENLVRVAKNSLSNLFAKLSQNSPQEVTDMMIGAISTQKVRAVLKSGSAIRTPVTLQDILGTWNENKCYIVNRPTGAALPSKIDKLMQVSLCEGAVVTKESARKVTDEVIAQKDVIADWVEQTKYATEVLTPIESAEKLMLGWLLDDLEGARCEKCILSIKSTLKKTTSNSEKLQYLTGQLQLESHEECCHQEPIEQRCIDLFRRRITDITTVKHMSPEISELEDRATTLDRLCRLTLPGKTEKERSVKRAVESLMRQSMKDSGIQCLKLPTGQIVVNSELFNSKVPIGPRMKSAKQEKMNQEEGRLERLNKALAPERLKTYSETVRTTIANLLKSTDRQAGSLCEMKPEWVHKVLADLGSDISEAELLARLEDTRSQRKDFHQNQDKIIPYSNEQVAEYLMYKSSTLLNLKPSCCPFKLDCLLHKEFYLECVRRYQNTPYFDCVPLIAKLIKFFLNFDWFQEQVLYSKICETFLQCCTEFNRSGVKVKRVRHCQLNLAIALPSNKKENMKCFLYDNNFSQLSARMFILSRRVAVLGAAIPYIVLICTLQCLQHARCVDVVHDADRSTVQEVLERNAVNLEEITKRLKEVNSGLFLQASTSFIEHCRKSGSFLNRSSKDTFVATVSGISVMFSTLLGPAMLLNSQPFNKQIQNMRFGMLYGLARIASPKELGKKLSSSCRHIETYIARLYMQLVVFTCGLDPASNIDAWRKHDLCPDVTIPSLTITGVVVNSDRQLIFDIYLVHIYNKEMDNFDEGCIKVLQETLERHISWEMQLLSAVKLYRDGGQSERLKALRTLRLLLGLPNLKGLGEDEEVISRTSSSSTSSSFSSAHSISKTRSFTSSKRVKSAYGRLRSTMKPIVTHVGLEMVPDEMSDYQFAAQDLGLGYKYEANPESILKDLKQVIKENPSHTYGCFELIQAMTEAARQKFPPEAVGKAQRDSTNWQGVSAYTETTSSISEPRTRIVLKDAIKVLSTGEIKKTVKLVRNRLRKLDGGVNPKPERLSELVNMLGTVDTFTAKQIEEIKRGISEPSKLSFFPWREIVNRSLRDVLITNDANMIYCWLKSLAAGIKKHLRPYMPGLRYSKESRISDYPKLSKLLNPVELEALQCLTKVFADLIRGTVDPLLPLPPKEELYSAWKTFIGAVPFIKDVIEDGILAIQRSAYSFRVLCVEYQRLTKTKSEYPELSFIREEIEVKNLERHFLQSHDHDIMLIVNLIFSLSLCCPWAIHYKSFELLLSQESSPLSEESGQLEHLDLLKTLGPCELILSYLKSDPDFKPDTDEDCQYVEMLYRYCCSLFTSNDEPIKSILNLRNVVVTSHIEESALSTTRSLLAKYGMDRTDLDFKWTLNLIANSNFEVTKRLTGRTEGERLPRSVRSKVIYEMIKLVKSTGMAILQQHAFSYILNSGHRFFAVLAPKAQLGGHRDLLVQEIMTKIIHAASETFSRALLSTTNDDGLTNQHLKESILQSAYDHMQLSAHSHGRFLTDLGGGMRFFSKTFCISGDRTKWGPIHCTSFFSGMMQQLLQDAPDWSSFFKLVMLKNLYRQVEIPSGAVKKLLNSFRYRVNTSVPIEQLTEEQLRQLIIDNLDIWKDNHMMQFIVQVYLSKGKLALDCYNHMGQGIHHATSSVMTSCMAVLTEELIVSYFQSHMPELSAQVKHAGSSDDYAKVITVSGNLPSSLFERYEESFWYHVCRLQNSMIGLARGCQMKDSAKTLIGDSMCEFYSEFMLFHRVTPAVIKFILTGLINSSVTSPQSMVQACQVSSQQAMYNSVPLLTNICFTLFRQQMFGNHTELFQRKYGPIVHGLPSSFGRLYLPMFSNLTSSTIAVEDAESVSQDLESAIDLSSRLSSKPEITYPVFEVPNGKPKEGVSGTYSAEADSADEGTGSVSSGSTSSFRFSELKRLTATELEYLRASAMADTQESEIDTFERVTLMYHNHADFPGWPCIDKIANSMIVKNNLELEELVTSNPLRLLRYVRSIVSCLVIGYYRCFASEGTEKTMKASLNRDENRIVEDPMIQLLPEKLRRELNRLGLARESYEEVHFNSGLTRPLADQVARKVITMNCLTEDFQAEAERLKQTLSSRNIVHGLAGGIKELSLPLYTIFLKSYFFIDKVFLDHKDRWNSRHSRNYRDSTGHPLDGRVVTKYMVWLDAVLSSFPKRCFDLAPEPHSLFNPQLKCVDLIVCEEKSKMLALKVEELKIFKEELRALSIQFSDNNRLKLKVLESSRPLYEREANKVVISKSGLFSAGEQVKIKNNPALVIGFHLSREAVLEVKPSKMDLGSLIQDTLKLEQFYTSISEVCSRISEESKKADRLGEYIRPEDVTAHANTLTTLSRLAQKSNSRIVSFHMLKPISTHTESTVSDLISYGTKEGRNLVLAESRIEAGTTSLKYWRILHCLGAISSLNLSDSCKTDLLVGFMNWVPRQAGLDRSCPMSKHEETVIEQFKDRSIVSNLYEELPNIKKESERRQVESLVDYIKDPMVLVAKKPFFGKTVDFNTRGAEGHRTGTFTLSSSAGEAVGTFVAGTLHIYLSRESDILMTEVEGHVLAWQNRMRTDVVTKEQHDYFLDLLPTQNSLPRRLAEGVLKAVTIDKQNPRMLRLSPGSGPDRVVRIRPHILTVRKTSSDSRLNEPRLVWGKSSLSIIYDEYTSEATYHESILSLRRRLDVALQQNQHKPTPASFFSDMKVVLGRVFFKAEATNTSLALLHHYLTHSASSVHLEFHSKSNLLLRTLGAEQNELNILRKLKTEYLTDQQPMVDKTEQLLVIAGSLESTLNTDNIPLHCLSEVQQYLDETGNSAIRVDAVSKGLQPTFQWRCSVETLDSSKPSGGIRSVINTLGMESLPLQFAQFVADADLWNQLQNIGKQAQAEVVASMLDDAHLDLLFICAIYCSQMKAKVRDGFYYPASSTLGLLRVREFPVNRQESVKFVADSESGVELEASVKVPLLVSSDRQGLKSLSQASVSLNDKLMERTRSLIELRRQVGLQLSHNSETTTMSLHYVSESGLETTIDKLFCGISGLTEESLGSLKNIANLACFLIGAPFAFSESLKREIVRTDGGEALATLDDLLDIEDSSLSEPGQDQDYEFNFDD</sequence>
<reference evidence="10" key="1">
    <citation type="submission" date="2022-05" db="EMBL/GenBank/DDBJ databases">
        <authorList>
            <person name="Cao W."/>
            <person name="Jia N."/>
            <person name="Lam T.T.-Y."/>
            <person name="Ni X."/>
            <person name="Liu J."/>
        </authorList>
    </citation>
    <scope>NUCLEOTIDE SEQUENCE</scope>
    <source>
        <strain evidence="10">TIGMIC 14</strain>
    </source>
</reference>
<dbReference type="InterPro" id="IPR007099">
    <property type="entry name" value="RNA-dir_pol_NSvirus"/>
</dbReference>
<evidence type="ECO:0000256" key="2">
    <source>
        <dbReference type="ARBA" id="ARBA00018602"/>
    </source>
</evidence>
<dbReference type="PROSITE" id="PS50525">
    <property type="entry name" value="RDRP_SSRNA_NEG_SEG"/>
    <property type="match status" value="1"/>
</dbReference>
<keyword evidence="3" id="KW-0808">Transferase</keyword>
<keyword evidence="10" id="KW-0696">RNA-directed RNA polymerase</keyword>
<evidence type="ECO:0000259" key="9">
    <source>
        <dbReference type="PROSITE" id="PS50802"/>
    </source>
</evidence>
<dbReference type="GO" id="GO:0039694">
    <property type="term" value="P:viral RNA genome replication"/>
    <property type="evidence" value="ECO:0007669"/>
    <property type="project" value="InterPro"/>
</dbReference>
<proteinExistence type="predicted"/>
<name>A0A9E7V1X1_9VIRU</name>
<organism evidence="10">
    <name type="scientific">Dali Nairo tick virus 1</name>
    <dbReference type="NCBI Taxonomy" id="2972221"/>
    <lineage>
        <taxon>Viruses</taxon>
        <taxon>Riboviria</taxon>
        <taxon>Orthornavirae</taxon>
        <taxon>Negarnaviricota</taxon>
        <taxon>Polyploviricotina</taxon>
        <taxon>Bunyaviricetes</taxon>
        <taxon>Hareavirales</taxon>
        <taxon>Nairoviridae</taxon>
    </lineage>
</organism>
<evidence type="ECO:0000313" key="10">
    <source>
        <dbReference type="EMBL" id="UYL95364.1"/>
    </source>
</evidence>
<keyword evidence="10" id="KW-0548">Nucleotidyltransferase</keyword>
<evidence type="ECO:0000256" key="6">
    <source>
        <dbReference type="ARBA" id="ARBA00031012"/>
    </source>
</evidence>
<dbReference type="CDD" id="cd21880">
    <property type="entry name" value="OTU_RNAP_L_virus"/>
    <property type="match status" value="1"/>
</dbReference>
<feature type="compositionally biased region" description="Low complexity" evidence="7">
    <location>
        <begin position="2759"/>
        <end position="2769"/>
    </location>
</feature>
<evidence type="ECO:0000256" key="4">
    <source>
        <dbReference type="ARBA" id="ARBA00030285"/>
    </source>
</evidence>
<evidence type="ECO:0000256" key="1">
    <source>
        <dbReference type="ARBA" id="ARBA00012494"/>
    </source>
</evidence>
<protein>
    <recommendedName>
        <fullName evidence="2">RNA-directed RNA polymerase L</fullName>
        <ecNumber evidence="1">2.7.7.48</ecNumber>
    </recommendedName>
    <alternativeName>
        <fullName evidence="4">Large structural protein</fullName>
    </alternativeName>
    <alternativeName>
        <fullName evidence="6">Replicase</fullName>
    </alternativeName>
    <alternativeName>
        <fullName evidence="5">Transcriptase</fullName>
    </alternativeName>
</protein>
<dbReference type="InterPro" id="IPR049605">
    <property type="entry name" value="L_OTU"/>
</dbReference>
<dbReference type="InterPro" id="IPR007322">
    <property type="entry name" value="RNA_pol_bunyavir"/>
</dbReference>
<feature type="domain" description="RdRp catalytic" evidence="8">
    <location>
        <begin position="2357"/>
        <end position="2573"/>
    </location>
</feature>
<accession>A0A9E7V1X1</accession>
<dbReference type="EC" id="2.7.7.48" evidence="1"/>
<evidence type="ECO:0000259" key="8">
    <source>
        <dbReference type="PROSITE" id="PS50525"/>
    </source>
</evidence>
<dbReference type="Pfam" id="PF04196">
    <property type="entry name" value="Bunya_RdRp"/>
    <property type="match status" value="1"/>
</dbReference>
<dbReference type="EMBL" id="ON746418">
    <property type="protein sequence ID" value="UYL95364.1"/>
    <property type="molecule type" value="Viral_cRNA"/>
</dbReference>
<dbReference type="Gene3D" id="3.90.70.80">
    <property type="match status" value="1"/>
</dbReference>
<dbReference type="PROSITE" id="PS50802">
    <property type="entry name" value="OTU"/>
    <property type="match status" value="1"/>
</dbReference>
<dbReference type="InterPro" id="IPR003323">
    <property type="entry name" value="OTU_dom"/>
</dbReference>
<evidence type="ECO:0000256" key="5">
    <source>
        <dbReference type="ARBA" id="ARBA00030436"/>
    </source>
</evidence>
<dbReference type="GO" id="GO:0003968">
    <property type="term" value="F:RNA-directed RNA polymerase activity"/>
    <property type="evidence" value="ECO:0007669"/>
    <property type="project" value="UniProtKB-KW"/>
</dbReference>
<dbReference type="GO" id="GO:0006351">
    <property type="term" value="P:DNA-templated transcription"/>
    <property type="evidence" value="ECO:0007669"/>
    <property type="project" value="InterPro"/>
</dbReference>
<feature type="region of interest" description="Disordered" evidence="7">
    <location>
        <begin position="2742"/>
        <end position="2769"/>
    </location>
</feature>
<evidence type="ECO:0000256" key="3">
    <source>
        <dbReference type="ARBA" id="ARBA00022679"/>
    </source>
</evidence>
<feature type="domain" description="OTU" evidence="9">
    <location>
        <begin position="40"/>
        <end position="167"/>
    </location>
</feature>